<dbReference type="NCBIfam" id="NF009454">
    <property type="entry name" value="PRK12814.1"/>
    <property type="match status" value="1"/>
</dbReference>
<feature type="domain" description="2Fe-2S ferredoxin-type" evidence="1">
    <location>
        <begin position="2"/>
        <end position="80"/>
    </location>
</feature>
<dbReference type="CDD" id="cd00207">
    <property type="entry name" value="fer2"/>
    <property type="match status" value="1"/>
</dbReference>
<dbReference type="InterPro" id="IPR036010">
    <property type="entry name" value="2Fe-2S_ferredoxin-like_sf"/>
</dbReference>
<gene>
    <name evidence="2" type="ordered locus">Clim_0344</name>
</gene>
<dbReference type="eggNOG" id="COG0493">
    <property type="taxonomic scope" value="Bacteria"/>
</dbReference>
<dbReference type="KEGG" id="cli:Clim_0344"/>
<dbReference type="HOGENOM" id="CLU_000422_3_4_10"/>
<dbReference type="InterPro" id="IPR012675">
    <property type="entry name" value="Beta-grasp_dom_sf"/>
</dbReference>
<name>B3EFF4_CHLL2</name>
<dbReference type="GO" id="GO:0016491">
    <property type="term" value="F:oxidoreductase activity"/>
    <property type="evidence" value="ECO:0007669"/>
    <property type="project" value="InterPro"/>
</dbReference>
<dbReference type="SUPFAM" id="SSF54292">
    <property type="entry name" value="2Fe-2S ferredoxin-like"/>
    <property type="match status" value="1"/>
</dbReference>
<dbReference type="GO" id="GO:0051536">
    <property type="term" value="F:iron-sulfur cluster binding"/>
    <property type="evidence" value="ECO:0007669"/>
    <property type="project" value="InterPro"/>
</dbReference>
<dbReference type="OrthoDB" id="596405at2"/>
<evidence type="ECO:0000313" key="3">
    <source>
        <dbReference type="Proteomes" id="UP000008841"/>
    </source>
</evidence>
<dbReference type="Proteomes" id="UP000008841">
    <property type="component" value="Chromosome"/>
</dbReference>
<dbReference type="STRING" id="290315.Clim_0344"/>
<dbReference type="InterPro" id="IPR028261">
    <property type="entry name" value="DPD_II"/>
</dbReference>
<dbReference type="RefSeq" id="WP_012465318.1">
    <property type="nucleotide sequence ID" value="NC_010803.1"/>
</dbReference>
<dbReference type="InterPro" id="IPR036188">
    <property type="entry name" value="FAD/NAD-bd_sf"/>
</dbReference>
<protein>
    <submittedName>
        <fullName evidence="2">Ferredoxin</fullName>
    </submittedName>
</protein>
<evidence type="ECO:0000313" key="2">
    <source>
        <dbReference type="EMBL" id="ACD89437.1"/>
    </source>
</evidence>
<dbReference type="Gene3D" id="1.10.1060.10">
    <property type="entry name" value="Alpha-helical ferredoxin"/>
    <property type="match status" value="1"/>
</dbReference>
<dbReference type="PRINTS" id="PR00419">
    <property type="entry name" value="ADXRDTASE"/>
</dbReference>
<dbReference type="Gene3D" id="3.50.50.60">
    <property type="entry name" value="FAD/NAD(P)-binding domain"/>
    <property type="match status" value="2"/>
</dbReference>
<evidence type="ECO:0000259" key="1">
    <source>
        <dbReference type="PROSITE" id="PS51085"/>
    </source>
</evidence>
<proteinExistence type="predicted"/>
<dbReference type="Gene3D" id="3.10.20.30">
    <property type="match status" value="1"/>
</dbReference>
<organism evidence="2 3">
    <name type="scientific">Chlorobium limicola (strain DSM 245 / NBRC 103803 / 6330)</name>
    <dbReference type="NCBI Taxonomy" id="290315"/>
    <lineage>
        <taxon>Bacteria</taxon>
        <taxon>Pseudomonadati</taxon>
        <taxon>Chlorobiota</taxon>
        <taxon>Chlorobiia</taxon>
        <taxon>Chlorobiales</taxon>
        <taxon>Chlorobiaceae</taxon>
        <taxon>Chlorobium/Pelodictyon group</taxon>
        <taxon>Chlorobium</taxon>
    </lineage>
</organism>
<dbReference type="InterPro" id="IPR009051">
    <property type="entry name" value="Helical_ferredxn"/>
</dbReference>
<dbReference type="SUPFAM" id="SSF46548">
    <property type="entry name" value="alpha-helical ferredoxin"/>
    <property type="match status" value="2"/>
</dbReference>
<reference evidence="2 3" key="1">
    <citation type="submission" date="2008-05" db="EMBL/GenBank/DDBJ databases">
        <title>Complete sequence of Chlorobium limicola DSM 245.</title>
        <authorList>
            <consortium name="US DOE Joint Genome Institute"/>
            <person name="Lucas S."/>
            <person name="Copeland A."/>
            <person name="Lapidus A."/>
            <person name="Glavina del Rio T."/>
            <person name="Dalin E."/>
            <person name="Tice H."/>
            <person name="Bruce D."/>
            <person name="Goodwin L."/>
            <person name="Pitluck S."/>
            <person name="Schmutz J."/>
            <person name="Larimer F."/>
            <person name="Land M."/>
            <person name="Hauser L."/>
            <person name="Kyrpides N."/>
            <person name="Ovchinnikova G."/>
            <person name="Zhao F."/>
            <person name="Li T."/>
            <person name="Liu Z."/>
            <person name="Overmann J."/>
            <person name="Bryant D.A."/>
            <person name="Richardson P."/>
        </authorList>
    </citation>
    <scope>NUCLEOTIDE SEQUENCE [LARGE SCALE GENOMIC DNA]</scope>
    <source>
        <strain evidence="3">DSM 245 / NBRC 103803 / 6330</strain>
    </source>
</reference>
<accession>B3EFF4</accession>
<dbReference type="Pfam" id="PF14691">
    <property type="entry name" value="Fer4_20"/>
    <property type="match status" value="1"/>
</dbReference>
<sequence length="658" mass="70626">MNELTLAINGRTISATPGMSILQAAASAGIAIPTLCFDNTLESTGSCWMCIVEIKGKNRFVPACSTAVSGGMVIETENRELHAMRRQSLERIIDQHCGDCMGPCELSCPAGCNIPGFIAEIARQDYSEAIRIIKETIPLPGILGRVCPAPCENECRRHGVDEPVSICALKRYAADHDMESADRYIPEMRDKTGKTVAVIGAGPAGLTAAYYLLALGHDVTIFDANEAPGGMMRYGIPRFRLPEEVLDKEIEPLRLMGARFRMKTVFGKDITTASLQKEFDALFLALGASKASLMGIPGEESPSVTSGIDFLHHAASGNAIHPGKNVLVIGGGNTAVDAARTARRLGAEQVTILYRRTRNEMPANHAEIEEALSEGVALHVLAAPTSISTSEGSVTLTAVIMQQGEPDESGRRKPVPVSGSEFTITCDTVISATGQQVECPKEDLDGVSISRNGTLAVDPQTLQSGVASIFAGGDCVTGADIAIRAVEQGKRAAYFIDCFLLGKTLKEEVVAFNSSYGPRDLAPASFYERVQTANRVPVPEIAPESRTGGFMEVVTGFSETDAATEAARCLQCRCKAIDTCRLRDLAARYLPDYTCRQQEHPEFSISVTPHILIEREKCVDCGICVRTLEECRAEPTADYRKLAASCPTGALSEPGKSR</sequence>
<dbReference type="PANTHER" id="PTHR42783:SF3">
    <property type="entry name" value="GLUTAMATE SYNTHASE [NADPH] SMALL CHAIN-RELATED"/>
    <property type="match status" value="1"/>
</dbReference>
<dbReference type="InterPro" id="IPR001041">
    <property type="entry name" value="2Fe-2S_ferredoxin-type"/>
</dbReference>
<dbReference type="Pfam" id="PF07992">
    <property type="entry name" value="Pyr_redox_2"/>
    <property type="match status" value="1"/>
</dbReference>
<dbReference type="SUPFAM" id="SSF51971">
    <property type="entry name" value="Nucleotide-binding domain"/>
    <property type="match status" value="1"/>
</dbReference>
<dbReference type="AlphaFoldDB" id="B3EFF4"/>
<dbReference type="InterPro" id="IPR023753">
    <property type="entry name" value="FAD/NAD-binding_dom"/>
</dbReference>
<dbReference type="PANTHER" id="PTHR42783">
    <property type="entry name" value="GLUTAMATE SYNTHASE [NADPH] SMALL CHAIN"/>
    <property type="match status" value="1"/>
</dbReference>
<dbReference type="EMBL" id="CP001097">
    <property type="protein sequence ID" value="ACD89437.1"/>
    <property type="molecule type" value="Genomic_DNA"/>
</dbReference>
<dbReference type="PROSITE" id="PS51085">
    <property type="entry name" value="2FE2S_FER_2"/>
    <property type="match status" value="1"/>
</dbReference>
<dbReference type="Pfam" id="PF13510">
    <property type="entry name" value="Fer2_4"/>
    <property type="match status" value="1"/>
</dbReference>